<evidence type="ECO:0000256" key="3">
    <source>
        <dbReference type="ARBA" id="ARBA00022621"/>
    </source>
</evidence>
<evidence type="ECO:0000256" key="5">
    <source>
        <dbReference type="ARBA" id="ARBA00023004"/>
    </source>
</evidence>
<evidence type="ECO:0000256" key="9">
    <source>
        <dbReference type="RuleBase" id="RU000356"/>
    </source>
</evidence>
<dbReference type="InterPro" id="IPR009050">
    <property type="entry name" value="Globin-like_sf"/>
</dbReference>
<dbReference type="InterPro" id="IPR000971">
    <property type="entry name" value="Globin"/>
</dbReference>
<dbReference type="GO" id="GO:0019825">
    <property type="term" value="F:oxygen binding"/>
    <property type="evidence" value="ECO:0007669"/>
    <property type="project" value="UniProtKB-UniRule"/>
</dbReference>
<evidence type="ECO:0000313" key="12">
    <source>
        <dbReference type="EMBL" id="ALO75581.1"/>
    </source>
</evidence>
<keyword evidence="1 6" id="KW-0813">Transport</keyword>
<evidence type="ECO:0000256" key="10">
    <source>
        <dbReference type="SAM" id="SignalP"/>
    </source>
</evidence>
<dbReference type="PIRSF" id="PIRSF036517">
    <property type="entry name" value="Ext_hemo"/>
    <property type="match status" value="1"/>
</dbReference>
<keyword evidence="4 6" id="KW-0479">Metal-binding</keyword>
<dbReference type="PANTHER" id="PTHR47217">
    <property type="entry name" value="GLOBIN-LIKE PROTEIN"/>
    <property type="match status" value="1"/>
</dbReference>
<protein>
    <recommendedName>
        <fullName evidence="6">Extracellular globin</fullName>
    </recommendedName>
</protein>
<dbReference type="InterPro" id="IPR044399">
    <property type="entry name" value="Mb-like_M"/>
</dbReference>
<dbReference type="GO" id="GO:0005833">
    <property type="term" value="C:hemoglobin complex"/>
    <property type="evidence" value="ECO:0007669"/>
    <property type="project" value="UniProtKB-UniRule"/>
</dbReference>
<comment type="similarity">
    <text evidence="6 9">Belongs to the globin family.</text>
</comment>
<keyword evidence="2 6" id="KW-0349">Heme</keyword>
<dbReference type="GO" id="GO:0005344">
    <property type="term" value="F:oxygen carrier activity"/>
    <property type="evidence" value="ECO:0007669"/>
    <property type="project" value="UniProtKB-UniRule"/>
</dbReference>
<keyword evidence="10" id="KW-0732">Signal</keyword>
<dbReference type="GO" id="GO:0005506">
    <property type="term" value="F:iron ion binding"/>
    <property type="evidence" value="ECO:0007669"/>
    <property type="project" value="UniProtKB-UniRule"/>
</dbReference>
<keyword evidence="5 6" id="KW-0408">Iron</keyword>
<dbReference type="InterPro" id="IPR012292">
    <property type="entry name" value="Globin/Proto"/>
</dbReference>
<dbReference type="Gene3D" id="1.10.490.10">
    <property type="entry name" value="Globins"/>
    <property type="match status" value="1"/>
</dbReference>
<dbReference type="GO" id="GO:0005576">
    <property type="term" value="C:extracellular region"/>
    <property type="evidence" value="ECO:0007669"/>
    <property type="project" value="UniProtKB-UniRule"/>
</dbReference>
<proteinExistence type="evidence at transcript level"/>
<evidence type="ECO:0000256" key="2">
    <source>
        <dbReference type="ARBA" id="ARBA00022617"/>
    </source>
</evidence>
<reference evidence="12" key="1">
    <citation type="submission" date="2015-06" db="EMBL/GenBank/DDBJ databases">
        <title>Evolution of Sulfur Binding in Hemoglobin in Siboglinidae (Annelida) with Special Reference to Bone Eating Worms, Osedax.</title>
        <authorList>
            <person name="Waits D.S."/>
            <person name="Santos S.R."/>
            <person name="Thornhill D.J."/>
            <person name="Li Y."/>
            <person name="Halanych K.M."/>
        </authorList>
    </citation>
    <scope>NUCLEOTIDE SEQUENCE</scope>
</reference>
<name>A0A0S2MLP8_9ANNE</name>
<dbReference type="EMBL" id="MH996292">
    <property type="protein sequence ID" value="QAT81435.1"/>
    <property type="molecule type" value="mRNA"/>
</dbReference>
<dbReference type="PANTHER" id="PTHR47217:SF1">
    <property type="entry name" value="GLOBIN-LIKE PROTEIN"/>
    <property type="match status" value="1"/>
</dbReference>
<dbReference type="AlphaFoldDB" id="A0A0S2MLP8"/>
<evidence type="ECO:0000256" key="8">
    <source>
        <dbReference type="PIRSR" id="PIRSR036517-2"/>
    </source>
</evidence>
<feature type="chain" id="PRO_5033243188" description="Extracellular globin" evidence="10">
    <location>
        <begin position="17"/>
        <end position="160"/>
    </location>
</feature>
<feature type="signal peptide" evidence="10">
    <location>
        <begin position="1"/>
        <end position="16"/>
    </location>
</feature>
<feature type="disulfide bond" evidence="8">
    <location>
        <begin position="20"/>
        <end position="149"/>
    </location>
</feature>
<dbReference type="GO" id="GO:0020037">
    <property type="term" value="F:heme binding"/>
    <property type="evidence" value="ECO:0007669"/>
    <property type="project" value="UniProtKB-UniRule"/>
</dbReference>
<reference evidence="13" key="2">
    <citation type="submission" date="2018-09" db="EMBL/GenBank/DDBJ databases">
        <title>Newly discovered occurrences and gene tree of the extracellular globin and linker chains from the giant hexagonal bilayer hemoglobins in metazoans.</title>
        <authorList>
            <person name="Belato F.A."/>
            <person name="Schrago C.G."/>
            <person name="Coates C.J."/>
            <person name="Halanych K.M."/>
        </authorList>
    </citation>
    <scope>NUCLEOTIDE SEQUENCE</scope>
</reference>
<dbReference type="Pfam" id="PF00042">
    <property type="entry name" value="Globin"/>
    <property type="match status" value="1"/>
</dbReference>
<evidence type="ECO:0000313" key="13">
    <source>
        <dbReference type="EMBL" id="QAT81435.1"/>
    </source>
</evidence>
<dbReference type="InterPro" id="IPR014610">
    <property type="entry name" value="Haemoglobin_extracell"/>
</dbReference>
<keyword evidence="3 6" id="KW-0561">Oxygen transport</keyword>
<dbReference type="SUPFAM" id="SSF46458">
    <property type="entry name" value="Globin-like"/>
    <property type="match status" value="1"/>
</dbReference>
<feature type="binding site" description="proximal binding residue" evidence="7">
    <location>
        <position position="112"/>
    </location>
    <ligand>
        <name>heme b</name>
        <dbReference type="ChEBI" id="CHEBI:60344"/>
    </ligand>
    <ligandPart>
        <name>Fe</name>
        <dbReference type="ChEBI" id="CHEBI:18248"/>
    </ligandPart>
</feature>
<dbReference type="PROSITE" id="PS01033">
    <property type="entry name" value="GLOBIN"/>
    <property type="match status" value="1"/>
</dbReference>
<evidence type="ECO:0000256" key="1">
    <source>
        <dbReference type="ARBA" id="ARBA00022448"/>
    </source>
</evidence>
<evidence type="ECO:0000256" key="4">
    <source>
        <dbReference type="ARBA" id="ARBA00022723"/>
    </source>
</evidence>
<accession>A0A0S2MLP8</accession>
<feature type="domain" description="Globin" evidence="11">
    <location>
        <begin position="19"/>
        <end position="160"/>
    </location>
</feature>
<sequence length="160" mass="17745">MQTLLILLGLVAAVYAGDRCKALQRLKVKSQWAEVYKYGNAREEFGIAVWKEFFAHESAARDLFTRVNGANIYSSDFKAHINRVMGGLDMCISLLDEEETLNAALAHLNGQHKERGIDAKFFDSFGAAILRVIPERLGEGFDQDAWSGCFSVIADGINKA</sequence>
<evidence type="ECO:0000256" key="6">
    <source>
        <dbReference type="PIRNR" id="PIRNR036517"/>
    </source>
</evidence>
<keyword evidence="8" id="KW-1015">Disulfide bond</keyword>
<dbReference type="CDD" id="cd01040">
    <property type="entry name" value="Mb-like"/>
    <property type="match status" value="1"/>
</dbReference>
<evidence type="ECO:0000256" key="7">
    <source>
        <dbReference type="PIRSR" id="PIRSR036517-1"/>
    </source>
</evidence>
<dbReference type="EMBL" id="KT166970">
    <property type="protein sequence ID" value="ALO75581.1"/>
    <property type="molecule type" value="mRNA"/>
</dbReference>
<organism evidence="12">
    <name type="scientific">Siboglinum ekmani</name>
    <dbReference type="NCBI Taxonomy" id="167800"/>
    <lineage>
        <taxon>Eukaryota</taxon>
        <taxon>Metazoa</taxon>
        <taxon>Spiralia</taxon>
        <taxon>Lophotrochozoa</taxon>
        <taxon>Annelida</taxon>
        <taxon>Polychaeta</taxon>
        <taxon>Sedentaria</taxon>
        <taxon>Canalipalpata</taxon>
        <taxon>Sabellida</taxon>
        <taxon>Siboglinidae</taxon>
        <taxon>Siboglinum</taxon>
    </lineage>
</organism>
<evidence type="ECO:0000259" key="11">
    <source>
        <dbReference type="PROSITE" id="PS01033"/>
    </source>
</evidence>